<dbReference type="AlphaFoldDB" id="A0A0G0S0D3"/>
<dbReference type="PATRIC" id="fig|1618406.3.peg.29"/>
<feature type="binding site" evidence="6">
    <location>
        <position position="249"/>
    </location>
    <ligand>
        <name>L-histidine</name>
        <dbReference type="ChEBI" id="CHEBI:57595"/>
    </ligand>
</feature>
<dbReference type="NCBIfam" id="TIGR00442">
    <property type="entry name" value="hisS"/>
    <property type="match status" value="1"/>
</dbReference>
<sequence>MKDVLPFEQPYWEKIRQAANKIADAYSFSRIDTPIAESAEIFERTGEATDLVEKQMYFIKTKGGDKLVLRPEGTAAVMRAYFEHGMSKLSQPTRLFYFGPIFRYEQPQAMRFRQHHQVGFEIIGGENDAIYDAQAILAPFRLMEELKIKNLVIQINSIGCRHCRPVYIKKLQQYYKNNQDKVCVDCRKRLLTRPLRLLDCKNEKCLPIKAEAPIILDYLCSNCRKRLKETLEYLDNLSVFYTVNPYLVRGLDYYNGVIFEIFCGVDLSSNPVVSQQNFPPALASGGRYDYLSEMMGERKVFAVGSSVGVERVVETMKSQGLAGQAKNEAKIFLIHIGEEAKKRDLVILEELRKSGLKALESFGKELLKSQLRAADKGKVKLALISGQKEVFEESVIIRDMGTGNQETVPLNKMVEVIKKKL</sequence>
<gene>
    <name evidence="5" type="primary">hisS</name>
    <name evidence="8" type="ORF">UT92_C0001G0029</name>
</gene>
<dbReference type="InterPro" id="IPR006195">
    <property type="entry name" value="aa-tRNA-synth_II"/>
</dbReference>
<dbReference type="Gene3D" id="3.30.930.10">
    <property type="entry name" value="Bira Bifunctional Protein, Domain 2"/>
    <property type="match status" value="1"/>
</dbReference>
<evidence type="ECO:0000256" key="5">
    <source>
        <dbReference type="HAMAP-Rule" id="MF_00127"/>
    </source>
</evidence>
<evidence type="ECO:0000256" key="3">
    <source>
        <dbReference type="ARBA" id="ARBA00023146"/>
    </source>
</evidence>
<evidence type="ECO:0000256" key="6">
    <source>
        <dbReference type="PIRSR" id="PIRSR001549-1"/>
    </source>
</evidence>
<dbReference type="InterPro" id="IPR041715">
    <property type="entry name" value="HisRS-like_core"/>
</dbReference>
<keyword evidence="5" id="KW-0067">ATP-binding</keyword>
<name>A0A0G0S0D3_9BACT</name>
<dbReference type="EC" id="6.1.1.21" evidence="5"/>
<dbReference type="InterPro" id="IPR004516">
    <property type="entry name" value="HisRS/HisZ"/>
</dbReference>
<protein>
    <recommendedName>
        <fullName evidence="5">Histidine--tRNA ligase</fullName>
        <ecNumber evidence="5">6.1.1.21</ecNumber>
    </recommendedName>
    <alternativeName>
        <fullName evidence="5">Histidyl-tRNA synthetase</fullName>
        <shortName evidence="5">HisRS</shortName>
    </alternativeName>
</protein>
<comment type="subcellular location">
    <subcellularLocation>
        <location evidence="5">Cytoplasm</location>
    </subcellularLocation>
</comment>
<dbReference type="GO" id="GO:0005737">
    <property type="term" value="C:cytoplasm"/>
    <property type="evidence" value="ECO:0007669"/>
    <property type="project" value="UniProtKB-SubCell"/>
</dbReference>
<feature type="binding site" evidence="6">
    <location>
        <begin position="253"/>
        <end position="254"/>
    </location>
    <ligand>
        <name>L-histidine</name>
        <dbReference type="ChEBI" id="CHEBI:57595"/>
    </ligand>
</feature>
<comment type="similarity">
    <text evidence="1 5">Belongs to the class-II aminoacyl-tRNA synthetase family.</text>
</comment>
<keyword evidence="5 8" id="KW-0436">Ligase</keyword>
<keyword evidence="5" id="KW-0648">Protein biosynthesis</keyword>
<keyword evidence="5" id="KW-0963">Cytoplasm</keyword>
<comment type="subunit">
    <text evidence="5">Homodimer.</text>
</comment>
<evidence type="ECO:0000256" key="2">
    <source>
        <dbReference type="ARBA" id="ARBA00022741"/>
    </source>
</evidence>
<dbReference type="EMBL" id="LBYQ01000001">
    <property type="protein sequence ID" value="KKR55686.1"/>
    <property type="molecule type" value="Genomic_DNA"/>
</dbReference>
<comment type="catalytic activity">
    <reaction evidence="4 5">
        <text>tRNA(His) + L-histidine + ATP = L-histidyl-tRNA(His) + AMP + diphosphate + H(+)</text>
        <dbReference type="Rhea" id="RHEA:17313"/>
        <dbReference type="Rhea" id="RHEA-COMP:9665"/>
        <dbReference type="Rhea" id="RHEA-COMP:9689"/>
        <dbReference type="ChEBI" id="CHEBI:15378"/>
        <dbReference type="ChEBI" id="CHEBI:30616"/>
        <dbReference type="ChEBI" id="CHEBI:33019"/>
        <dbReference type="ChEBI" id="CHEBI:57595"/>
        <dbReference type="ChEBI" id="CHEBI:78442"/>
        <dbReference type="ChEBI" id="CHEBI:78527"/>
        <dbReference type="ChEBI" id="CHEBI:456215"/>
        <dbReference type="EC" id="6.1.1.21"/>
    </reaction>
</comment>
<dbReference type="Pfam" id="PF13393">
    <property type="entry name" value="tRNA-synt_His"/>
    <property type="match status" value="2"/>
</dbReference>
<reference evidence="8 9" key="1">
    <citation type="journal article" date="2015" name="Nature">
        <title>rRNA introns, odd ribosomes, and small enigmatic genomes across a large radiation of phyla.</title>
        <authorList>
            <person name="Brown C.T."/>
            <person name="Hug L.A."/>
            <person name="Thomas B.C."/>
            <person name="Sharon I."/>
            <person name="Castelle C.J."/>
            <person name="Singh A."/>
            <person name="Wilkins M.J."/>
            <person name="Williams K.H."/>
            <person name="Banfield J.F."/>
        </authorList>
    </citation>
    <scope>NUCLEOTIDE SEQUENCE [LARGE SCALE GENOMIC DNA]</scope>
</reference>
<keyword evidence="3 5" id="KW-0030">Aminoacyl-tRNA synthetase</keyword>
<dbReference type="CDD" id="cd00773">
    <property type="entry name" value="HisRS-like_core"/>
    <property type="match status" value="1"/>
</dbReference>
<dbReference type="InterPro" id="IPR036621">
    <property type="entry name" value="Anticodon-bd_dom_sf"/>
</dbReference>
<dbReference type="Gene3D" id="3.40.50.800">
    <property type="entry name" value="Anticodon-binding domain"/>
    <property type="match status" value="1"/>
</dbReference>
<feature type="binding site" evidence="6">
    <location>
        <position position="121"/>
    </location>
    <ligand>
        <name>L-histidine</name>
        <dbReference type="ChEBI" id="CHEBI:57595"/>
    </ligand>
</feature>
<evidence type="ECO:0000313" key="8">
    <source>
        <dbReference type="EMBL" id="KKR55686.1"/>
    </source>
</evidence>
<accession>A0A0G0S0D3</accession>
<dbReference type="Pfam" id="PF03129">
    <property type="entry name" value="HGTP_anticodon"/>
    <property type="match status" value="1"/>
</dbReference>
<proteinExistence type="inferred from homology"/>
<dbReference type="PANTHER" id="PTHR43707">
    <property type="entry name" value="HISTIDYL-TRNA SYNTHETASE"/>
    <property type="match status" value="1"/>
</dbReference>
<dbReference type="SUPFAM" id="SSF52954">
    <property type="entry name" value="Class II aaRS ABD-related"/>
    <property type="match status" value="1"/>
</dbReference>
<dbReference type="InterPro" id="IPR045864">
    <property type="entry name" value="aa-tRNA-synth_II/BPL/LPL"/>
</dbReference>
<dbReference type="GO" id="GO:0005524">
    <property type="term" value="F:ATP binding"/>
    <property type="evidence" value="ECO:0007669"/>
    <property type="project" value="UniProtKB-UniRule"/>
</dbReference>
<feature type="domain" description="Aminoacyl-transfer RNA synthetases class-II family profile" evidence="7">
    <location>
        <begin position="11"/>
        <end position="313"/>
    </location>
</feature>
<dbReference type="PIRSF" id="PIRSF001549">
    <property type="entry name" value="His-tRNA_synth"/>
    <property type="match status" value="1"/>
</dbReference>
<keyword evidence="2 5" id="KW-0547">Nucleotide-binding</keyword>
<feature type="binding site" evidence="6">
    <location>
        <position position="103"/>
    </location>
    <ligand>
        <name>L-histidine</name>
        <dbReference type="ChEBI" id="CHEBI:57595"/>
    </ligand>
</feature>
<evidence type="ECO:0000256" key="1">
    <source>
        <dbReference type="ARBA" id="ARBA00008226"/>
    </source>
</evidence>
<dbReference type="PROSITE" id="PS50862">
    <property type="entry name" value="AA_TRNA_LIGASE_II"/>
    <property type="match status" value="1"/>
</dbReference>
<dbReference type="InterPro" id="IPR015807">
    <property type="entry name" value="His-tRNA-ligase"/>
</dbReference>
<organism evidence="8 9">
    <name type="scientific">Candidatus Curtissbacteria bacterium GW2011_GWA1_40_24</name>
    <dbReference type="NCBI Taxonomy" id="1618406"/>
    <lineage>
        <taxon>Bacteria</taxon>
        <taxon>Candidatus Curtissiibacteriota</taxon>
    </lineage>
</organism>
<dbReference type="PANTHER" id="PTHR43707:SF1">
    <property type="entry name" value="HISTIDINE--TRNA LIGASE, MITOCHONDRIAL-RELATED"/>
    <property type="match status" value="1"/>
</dbReference>
<comment type="caution">
    <text evidence="8">The sequence shown here is derived from an EMBL/GenBank/DDBJ whole genome shotgun (WGS) entry which is preliminary data.</text>
</comment>
<evidence type="ECO:0000259" key="7">
    <source>
        <dbReference type="PROSITE" id="PS50862"/>
    </source>
</evidence>
<dbReference type="Proteomes" id="UP000034489">
    <property type="component" value="Unassembled WGS sequence"/>
</dbReference>
<dbReference type="SUPFAM" id="SSF55681">
    <property type="entry name" value="Class II aaRS and biotin synthetases"/>
    <property type="match status" value="1"/>
</dbReference>
<feature type="binding site" evidence="6">
    <location>
        <begin position="72"/>
        <end position="74"/>
    </location>
    <ligand>
        <name>L-histidine</name>
        <dbReference type="ChEBI" id="CHEBI:57595"/>
    </ligand>
</feature>
<dbReference type="HAMAP" id="MF_00127">
    <property type="entry name" value="His_tRNA_synth"/>
    <property type="match status" value="1"/>
</dbReference>
<dbReference type="GO" id="GO:0004821">
    <property type="term" value="F:histidine-tRNA ligase activity"/>
    <property type="evidence" value="ECO:0007669"/>
    <property type="project" value="UniProtKB-UniRule"/>
</dbReference>
<feature type="binding site" evidence="6">
    <location>
        <position position="117"/>
    </location>
    <ligand>
        <name>L-histidine</name>
        <dbReference type="ChEBI" id="CHEBI:57595"/>
    </ligand>
</feature>
<evidence type="ECO:0000256" key="4">
    <source>
        <dbReference type="ARBA" id="ARBA00047639"/>
    </source>
</evidence>
<dbReference type="InterPro" id="IPR004154">
    <property type="entry name" value="Anticodon-bd"/>
</dbReference>
<dbReference type="GO" id="GO:0006427">
    <property type="term" value="P:histidyl-tRNA aminoacylation"/>
    <property type="evidence" value="ECO:0007669"/>
    <property type="project" value="UniProtKB-UniRule"/>
</dbReference>
<evidence type="ECO:0000313" key="9">
    <source>
        <dbReference type="Proteomes" id="UP000034489"/>
    </source>
</evidence>